<organism evidence="4 5">
    <name type="scientific">OM182 bacterium</name>
    <dbReference type="NCBI Taxonomy" id="2510334"/>
    <lineage>
        <taxon>Bacteria</taxon>
        <taxon>Pseudomonadati</taxon>
        <taxon>Pseudomonadota</taxon>
        <taxon>Gammaproteobacteria</taxon>
        <taxon>OMG group</taxon>
        <taxon>OM182 clade</taxon>
    </lineage>
</organism>
<comment type="caution">
    <text evidence="4">The sequence shown here is derived from an EMBL/GenBank/DDBJ whole genome shotgun (WGS) entry which is preliminary data.</text>
</comment>
<dbReference type="AlphaFoldDB" id="A0A520S1M6"/>
<dbReference type="CDD" id="cd02650">
    <property type="entry name" value="nuc_hydro_CaPnhB"/>
    <property type="match status" value="1"/>
</dbReference>
<evidence type="ECO:0000313" key="5">
    <source>
        <dbReference type="Proteomes" id="UP000320404"/>
    </source>
</evidence>
<evidence type="ECO:0000256" key="2">
    <source>
        <dbReference type="ARBA" id="ARBA00023295"/>
    </source>
</evidence>
<dbReference type="GO" id="GO:0008477">
    <property type="term" value="F:purine nucleosidase activity"/>
    <property type="evidence" value="ECO:0007669"/>
    <property type="project" value="TreeGrafter"/>
</dbReference>
<protein>
    <submittedName>
        <fullName evidence="4">Nucleoside hydrolase</fullName>
    </submittedName>
</protein>
<dbReference type="InterPro" id="IPR001910">
    <property type="entry name" value="Inosine/uridine_hydrolase_dom"/>
</dbReference>
<dbReference type="SUPFAM" id="SSF53590">
    <property type="entry name" value="Nucleoside hydrolase"/>
    <property type="match status" value="1"/>
</dbReference>
<evidence type="ECO:0000313" key="4">
    <source>
        <dbReference type="EMBL" id="RZO76354.1"/>
    </source>
</evidence>
<feature type="domain" description="Inosine/uridine-preferring nucleoside hydrolase" evidence="3">
    <location>
        <begin position="4"/>
        <end position="308"/>
    </location>
</feature>
<dbReference type="Gene3D" id="3.90.245.10">
    <property type="entry name" value="Ribonucleoside hydrolase-like"/>
    <property type="match status" value="1"/>
</dbReference>
<evidence type="ECO:0000256" key="1">
    <source>
        <dbReference type="ARBA" id="ARBA00022801"/>
    </source>
</evidence>
<keyword evidence="2" id="KW-0326">Glycosidase</keyword>
<gene>
    <name evidence="4" type="ORF">EVA69_03080</name>
</gene>
<dbReference type="PANTHER" id="PTHR12304">
    <property type="entry name" value="INOSINE-URIDINE PREFERRING NUCLEOSIDE HYDROLASE"/>
    <property type="match status" value="1"/>
</dbReference>
<dbReference type="Pfam" id="PF01156">
    <property type="entry name" value="IU_nuc_hydro"/>
    <property type="match status" value="1"/>
</dbReference>
<dbReference type="GO" id="GO:0006152">
    <property type="term" value="P:purine nucleoside catabolic process"/>
    <property type="evidence" value="ECO:0007669"/>
    <property type="project" value="TreeGrafter"/>
</dbReference>
<proteinExistence type="predicted"/>
<dbReference type="EMBL" id="SHAH01000033">
    <property type="protein sequence ID" value="RZO76354.1"/>
    <property type="molecule type" value="Genomic_DNA"/>
</dbReference>
<name>A0A520S1M6_9GAMM</name>
<evidence type="ECO:0000259" key="3">
    <source>
        <dbReference type="Pfam" id="PF01156"/>
    </source>
</evidence>
<dbReference type="InterPro" id="IPR036452">
    <property type="entry name" value="Ribo_hydro-like"/>
</dbReference>
<dbReference type="Proteomes" id="UP000320404">
    <property type="component" value="Unassembled WGS sequence"/>
</dbReference>
<keyword evidence="1 4" id="KW-0378">Hydrolase</keyword>
<dbReference type="GO" id="GO:0005829">
    <property type="term" value="C:cytosol"/>
    <property type="evidence" value="ECO:0007669"/>
    <property type="project" value="TreeGrafter"/>
</dbReference>
<dbReference type="InterPro" id="IPR023186">
    <property type="entry name" value="IUNH"/>
</dbReference>
<reference evidence="4 5" key="1">
    <citation type="submission" date="2019-02" db="EMBL/GenBank/DDBJ databases">
        <title>Prokaryotic population dynamics and viral predation in marine succession experiment using metagenomics: the confinement effect.</title>
        <authorList>
            <person name="Haro-Moreno J.M."/>
            <person name="Rodriguez-Valera F."/>
            <person name="Lopez-Perez M."/>
        </authorList>
    </citation>
    <scope>NUCLEOTIDE SEQUENCE [LARGE SCALE GENOMIC DNA]</scope>
    <source>
        <strain evidence="4">MED-G158</strain>
    </source>
</reference>
<sequence length="323" mass="34497">MHSVIFDNDIGIDDAMALLLLHYAESVELLAITTRFGNASITDTTCNALIMKDLFGIEAPVFQGAAASIGKRLGEGFPIHVHGENGLGDIDLPAPQSKVEALPAAEALVEVTKEHDGEAIVIAVGGLTNIAQALDLDSNFAGRVKRLIIMGGAFGYNRHSGNVSPVAEANIASDPQAADIVFRSGMTIAIVGLDVTHEIIMDRPYMQSLRECAGEAGKFIASSHQYYLDFHHSLSGRFECPLHDSAAIAYLLAPDLFTTINQPVRAVTEGIAMGQTIHGDDLREYVSSAWDDVTESTICIGVDGPAVLELCRNILSKAAKIRD</sequence>
<dbReference type="PANTHER" id="PTHR12304:SF4">
    <property type="entry name" value="URIDINE NUCLEOSIDASE"/>
    <property type="match status" value="1"/>
</dbReference>
<accession>A0A520S1M6</accession>